<accession>A0A4Y7U1Z3</accession>
<feature type="domain" description="Polyphosphate kinase C-terminal" evidence="1">
    <location>
        <begin position="2"/>
        <end position="96"/>
    </location>
</feature>
<evidence type="ECO:0000259" key="1">
    <source>
        <dbReference type="Pfam" id="PF17941"/>
    </source>
</evidence>
<dbReference type="InterPro" id="IPR041108">
    <property type="entry name" value="PP_kinase_C_1"/>
</dbReference>
<reference evidence="2 3" key="1">
    <citation type="journal article" date="2018" name="Syst. Appl. Microbiol.">
        <title>Flavobacterium circumlabens sp. nov. and Flavobacterium cupreum sp. nov., two psychrotrophic species isolated from Antarctic environmental samples.</title>
        <authorList>
            <person name="Kralova S."/>
            <person name="Busse H.J."/>
            <person name="Svec P."/>
            <person name="Maslanova I."/>
            <person name="Stankova E."/>
            <person name="Bartak M."/>
            <person name="Sedlacek I."/>
        </authorList>
    </citation>
    <scope>NUCLEOTIDE SEQUENCE [LARGE SCALE GENOMIC DNA]</scope>
    <source>
        <strain evidence="2 3">CCM 8828</strain>
    </source>
</reference>
<feature type="non-terminal residue" evidence="2">
    <location>
        <position position="1"/>
    </location>
</feature>
<dbReference type="GO" id="GO:0008976">
    <property type="term" value="F:polyphosphate kinase activity"/>
    <property type="evidence" value="ECO:0007669"/>
    <property type="project" value="InterPro"/>
</dbReference>
<dbReference type="PANTHER" id="PTHR30218">
    <property type="entry name" value="POLYPHOSPHATE KINASE"/>
    <property type="match status" value="1"/>
</dbReference>
<dbReference type="Gene3D" id="3.30.870.10">
    <property type="entry name" value="Endonuclease Chain A"/>
    <property type="match status" value="1"/>
</dbReference>
<proteinExistence type="predicted"/>
<dbReference type="GO" id="GO:0006799">
    <property type="term" value="P:polyphosphate biosynthetic process"/>
    <property type="evidence" value="ECO:0007669"/>
    <property type="project" value="InterPro"/>
</dbReference>
<dbReference type="PANTHER" id="PTHR30218:SF0">
    <property type="entry name" value="POLYPHOSPHATE KINASE"/>
    <property type="match status" value="1"/>
</dbReference>
<dbReference type="Proteomes" id="UP000298340">
    <property type="component" value="Unassembled WGS sequence"/>
</dbReference>
<organism evidence="2 3">
    <name type="scientific">Flavobacterium circumlabens</name>
    <dbReference type="NCBI Taxonomy" id="2133765"/>
    <lineage>
        <taxon>Bacteria</taxon>
        <taxon>Pseudomonadati</taxon>
        <taxon>Bacteroidota</taxon>
        <taxon>Flavobacteriia</taxon>
        <taxon>Flavobacteriales</taxon>
        <taxon>Flavobacteriaceae</taxon>
        <taxon>Flavobacterium</taxon>
    </lineage>
</organism>
<comment type="caution">
    <text evidence="2">The sequence shown here is derived from an EMBL/GenBank/DDBJ whole genome shotgun (WGS) entry which is preliminary data.</text>
</comment>
<sequence length="97" mass="10938">YLTKFLREAALDPKVTSIKITLYRLAKNSQIISSLINAAKNGKKVVVQIELQARFDEATNISYAEQMQTEGIELIFGIKGLKVHSKICVIERVEDDK</sequence>
<gene>
    <name evidence="2" type="ORF">D0809_30570</name>
</gene>
<evidence type="ECO:0000313" key="2">
    <source>
        <dbReference type="EMBL" id="TEB40445.1"/>
    </source>
</evidence>
<protein>
    <submittedName>
        <fullName evidence="2">Polyphosphate kinase 1</fullName>
    </submittedName>
</protein>
<keyword evidence="2" id="KW-0808">Transferase</keyword>
<dbReference type="InterPro" id="IPR003414">
    <property type="entry name" value="PP_kinase"/>
</dbReference>
<evidence type="ECO:0000313" key="3">
    <source>
        <dbReference type="Proteomes" id="UP000298340"/>
    </source>
</evidence>
<dbReference type="EMBL" id="QWDN01001298">
    <property type="protein sequence ID" value="TEB40445.1"/>
    <property type="molecule type" value="Genomic_DNA"/>
</dbReference>
<dbReference type="AlphaFoldDB" id="A0A4Y7U1Z3"/>
<dbReference type="SUPFAM" id="SSF56024">
    <property type="entry name" value="Phospholipase D/nuclease"/>
    <property type="match status" value="1"/>
</dbReference>
<feature type="non-terminal residue" evidence="2">
    <location>
        <position position="97"/>
    </location>
</feature>
<dbReference type="Pfam" id="PF17941">
    <property type="entry name" value="PP_kinase_C_1"/>
    <property type="match status" value="1"/>
</dbReference>
<keyword evidence="2" id="KW-0418">Kinase</keyword>
<name>A0A4Y7U1Z3_9FLAO</name>
<dbReference type="GO" id="GO:0009358">
    <property type="term" value="C:polyphosphate kinase complex"/>
    <property type="evidence" value="ECO:0007669"/>
    <property type="project" value="InterPro"/>
</dbReference>